<protein>
    <submittedName>
        <fullName evidence="4">Amino acid ABC transporter substrate-binding protein</fullName>
    </submittedName>
</protein>
<feature type="domain" description="Solute-binding protein family 3/N-terminal" evidence="3">
    <location>
        <begin position="49"/>
        <end position="269"/>
    </location>
</feature>
<reference evidence="4 5" key="1">
    <citation type="journal article" date="2015" name="Int. J. Syst. Evol. Microbiol.">
        <title>Youhaiella tibetensis gen. nov., sp. nov., isolated from subsurface sediment.</title>
        <authorList>
            <person name="Wang Y.X."/>
            <person name="Huang F.Q."/>
            <person name="Nogi Y."/>
            <person name="Pang S.J."/>
            <person name="Wang P.K."/>
            <person name="Lv J."/>
        </authorList>
    </citation>
    <scope>NUCLEOTIDE SEQUENCE [LARGE SCALE GENOMIC DNA]</scope>
    <source>
        <strain evidence="5">fig4</strain>
    </source>
</reference>
<keyword evidence="1 2" id="KW-0732">Signal</keyword>
<dbReference type="PANTHER" id="PTHR35936:SF17">
    <property type="entry name" value="ARGININE-BINDING EXTRACELLULAR PROTEIN ARTP"/>
    <property type="match status" value="1"/>
</dbReference>
<dbReference type="KEGG" id="yti:FNA67_12375"/>
<dbReference type="SUPFAM" id="SSF53850">
    <property type="entry name" value="Periplasmic binding protein-like II"/>
    <property type="match status" value="1"/>
</dbReference>
<keyword evidence="5" id="KW-1185">Reference proteome</keyword>
<evidence type="ECO:0000256" key="1">
    <source>
        <dbReference type="ARBA" id="ARBA00022729"/>
    </source>
</evidence>
<dbReference type="PANTHER" id="PTHR35936">
    <property type="entry name" value="MEMBRANE-BOUND LYTIC MUREIN TRANSGLYCOSYLASE F"/>
    <property type="match status" value="1"/>
</dbReference>
<proteinExistence type="predicted"/>
<name>A0A5B9DRC2_9HYPH</name>
<sequence>METTMLRFVAPALFLLGTGVAFAQTSGIPPEELTNTRRQAGDSITVCVDATGQSRAFDLDVAQAIGDALFLQVKPIEGFGGFPVNGDGFMDELTLAMNNTCDLFMGVSVSTEVQVSEVFSITRPYVTIPFVLAVANSDWQKLADIPLDQRLGTSMSSIGEMTYITWAQQRAKSERWVRLPYADPDLMATRVLDGTIAGMILWQPTLAKLQADRPDAQKLRTIATDPVAETAIRVGALVSSRDSFLRNQVDQAIDALVADGTIQGLLDKHHYLGHAGE</sequence>
<evidence type="ECO:0000259" key="3">
    <source>
        <dbReference type="Pfam" id="PF00497"/>
    </source>
</evidence>
<dbReference type="OrthoDB" id="7762560at2"/>
<dbReference type="InterPro" id="IPR001638">
    <property type="entry name" value="Solute-binding_3/MltF_N"/>
</dbReference>
<feature type="signal peptide" evidence="2">
    <location>
        <begin position="1"/>
        <end position="23"/>
    </location>
</feature>
<organism evidence="4 5">
    <name type="scientific">Paradevosia tibetensis</name>
    <dbReference type="NCBI Taxonomy" id="1447062"/>
    <lineage>
        <taxon>Bacteria</taxon>
        <taxon>Pseudomonadati</taxon>
        <taxon>Pseudomonadota</taxon>
        <taxon>Alphaproteobacteria</taxon>
        <taxon>Hyphomicrobiales</taxon>
        <taxon>Devosiaceae</taxon>
        <taxon>Paradevosia</taxon>
    </lineage>
</organism>
<evidence type="ECO:0000313" key="4">
    <source>
        <dbReference type="EMBL" id="QEE20924.1"/>
    </source>
</evidence>
<accession>A0A5B9DRC2</accession>
<feature type="chain" id="PRO_5023087653" evidence="2">
    <location>
        <begin position="24"/>
        <end position="277"/>
    </location>
</feature>
<dbReference type="Pfam" id="PF00497">
    <property type="entry name" value="SBP_bac_3"/>
    <property type="match status" value="1"/>
</dbReference>
<gene>
    <name evidence="4" type="ORF">FNA67_12375</name>
</gene>
<dbReference type="EMBL" id="CP041690">
    <property type="protein sequence ID" value="QEE20924.1"/>
    <property type="molecule type" value="Genomic_DNA"/>
</dbReference>
<dbReference type="Proteomes" id="UP000321062">
    <property type="component" value="Chromosome"/>
</dbReference>
<dbReference type="AlphaFoldDB" id="A0A5B9DRC2"/>
<evidence type="ECO:0000313" key="5">
    <source>
        <dbReference type="Proteomes" id="UP000321062"/>
    </source>
</evidence>
<dbReference type="Gene3D" id="3.40.190.10">
    <property type="entry name" value="Periplasmic binding protein-like II"/>
    <property type="match status" value="2"/>
</dbReference>
<evidence type="ECO:0000256" key="2">
    <source>
        <dbReference type="SAM" id="SignalP"/>
    </source>
</evidence>